<protein>
    <submittedName>
        <fullName evidence="2">Lipoprotein</fullName>
    </submittedName>
</protein>
<dbReference type="Proteomes" id="UP000597656">
    <property type="component" value="Unassembled WGS sequence"/>
</dbReference>
<evidence type="ECO:0000259" key="1">
    <source>
        <dbReference type="Pfam" id="PF03713"/>
    </source>
</evidence>
<sequence length="229" mass="24644">MIVRIRTVTGSMPSRESRDHGAANCIVRSMRSGVLVIVAAIALLAGCSSEPEAAPVIAPDTPGGSAPTVALSDVTGVTPAPPNDADRQYVAMMIAHHEQALAMTRFAPDRAQNETVKGLADRIRFSQEPEIGAMKQWQRTFNAIGTHGDHSSMPGMATQDQLTALGAARGKDFDRMFLELMIKHHEGAVKMATDVRGAGTNVQVEEMADDVVATQDDEINRMRKLRAEL</sequence>
<accession>A0ABQ2I197</accession>
<dbReference type="EMBL" id="BMNC01000004">
    <property type="protein sequence ID" value="GGM95208.1"/>
    <property type="molecule type" value="Genomic_DNA"/>
</dbReference>
<keyword evidence="2" id="KW-0449">Lipoprotein</keyword>
<dbReference type="PANTHER" id="PTHR36933:SF1">
    <property type="entry name" value="SLL0788 PROTEIN"/>
    <property type="match status" value="1"/>
</dbReference>
<proteinExistence type="predicted"/>
<comment type="caution">
    <text evidence="2">The sequence shown here is derived from an EMBL/GenBank/DDBJ whole genome shotgun (WGS) entry which is preliminary data.</text>
</comment>
<organism evidence="2 3">
    <name type="scientific">Lentzea pudingi</name>
    <dbReference type="NCBI Taxonomy" id="1789439"/>
    <lineage>
        <taxon>Bacteria</taxon>
        <taxon>Bacillati</taxon>
        <taxon>Actinomycetota</taxon>
        <taxon>Actinomycetes</taxon>
        <taxon>Pseudonocardiales</taxon>
        <taxon>Pseudonocardiaceae</taxon>
        <taxon>Lentzea</taxon>
    </lineage>
</organism>
<dbReference type="Gene3D" id="1.20.1260.10">
    <property type="match status" value="1"/>
</dbReference>
<evidence type="ECO:0000313" key="3">
    <source>
        <dbReference type="Proteomes" id="UP000597656"/>
    </source>
</evidence>
<dbReference type="PANTHER" id="PTHR36933">
    <property type="entry name" value="SLL0788 PROTEIN"/>
    <property type="match status" value="1"/>
</dbReference>
<feature type="domain" description="DUF305" evidence="1">
    <location>
        <begin position="86"/>
        <end position="225"/>
    </location>
</feature>
<name>A0ABQ2I197_9PSEU</name>
<keyword evidence="3" id="KW-1185">Reference proteome</keyword>
<reference evidence="3" key="1">
    <citation type="journal article" date="2019" name="Int. J. Syst. Evol. Microbiol.">
        <title>The Global Catalogue of Microorganisms (GCM) 10K type strain sequencing project: providing services to taxonomists for standard genome sequencing and annotation.</title>
        <authorList>
            <consortium name="The Broad Institute Genomics Platform"/>
            <consortium name="The Broad Institute Genome Sequencing Center for Infectious Disease"/>
            <person name="Wu L."/>
            <person name="Ma J."/>
        </authorList>
    </citation>
    <scope>NUCLEOTIDE SEQUENCE [LARGE SCALE GENOMIC DNA]</scope>
    <source>
        <strain evidence="3">CGMCC 4.7319</strain>
    </source>
</reference>
<dbReference type="InterPro" id="IPR012347">
    <property type="entry name" value="Ferritin-like"/>
</dbReference>
<dbReference type="Pfam" id="PF03713">
    <property type="entry name" value="DUF305"/>
    <property type="match status" value="1"/>
</dbReference>
<evidence type="ECO:0000313" key="2">
    <source>
        <dbReference type="EMBL" id="GGM95208.1"/>
    </source>
</evidence>
<dbReference type="InterPro" id="IPR005183">
    <property type="entry name" value="DUF305_CopM-like"/>
</dbReference>
<gene>
    <name evidence="2" type="ORF">GCM10011609_35950</name>
</gene>